<dbReference type="KEGG" id="rhoz:GXP67_10510"/>
<organism evidence="2 3">
    <name type="scientific">Rhodocytophaga rosea</name>
    <dbReference type="NCBI Taxonomy" id="2704465"/>
    <lineage>
        <taxon>Bacteria</taxon>
        <taxon>Pseudomonadati</taxon>
        <taxon>Bacteroidota</taxon>
        <taxon>Cytophagia</taxon>
        <taxon>Cytophagales</taxon>
        <taxon>Rhodocytophagaceae</taxon>
        <taxon>Rhodocytophaga</taxon>
    </lineage>
</organism>
<keyword evidence="1" id="KW-1133">Transmembrane helix</keyword>
<dbReference type="EMBL" id="CP048222">
    <property type="protein sequence ID" value="QHT67047.1"/>
    <property type="molecule type" value="Genomic_DNA"/>
</dbReference>
<reference evidence="2 3" key="1">
    <citation type="submission" date="2020-01" db="EMBL/GenBank/DDBJ databases">
        <authorList>
            <person name="Kim M.K."/>
        </authorList>
    </citation>
    <scope>NUCLEOTIDE SEQUENCE [LARGE SCALE GENOMIC DNA]</scope>
    <source>
        <strain evidence="2 3">172606-1</strain>
    </source>
</reference>
<proteinExistence type="predicted"/>
<protein>
    <submittedName>
        <fullName evidence="2">Uncharacterized protein</fullName>
    </submittedName>
</protein>
<keyword evidence="1" id="KW-0472">Membrane</keyword>
<dbReference type="RefSeq" id="WP_162443091.1">
    <property type="nucleotide sequence ID" value="NZ_CP048222.1"/>
</dbReference>
<feature type="transmembrane region" description="Helical" evidence="1">
    <location>
        <begin position="35"/>
        <end position="57"/>
    </location>
</feature>
<gene>
    <name evidence="2" type="ORF">GXP67_10510</name>
</gene>
<feature type="transmembrane region" description="Helical" evidence="1">
    <location>
        <begin position="135"/>
        <end position="156"/>
    </location>
</feature>
<evidence type="ECO:0000313" key="2">
    <source>
        <dbReference type="EMBL" id="QHT67047.1"/>
    </source>
</evidence>
<evidence type="ECO:0000313" key="3">
    <source>
        <dbReference type="Proteomes" id="UP000480178"/>
    </source>
</evidence>
<name>A0A6C0GGG6_9BACT</name>
<keyword evidence="3" id="KW-1185">Reference proteome</keyword>
<sequence>MRRIFMMGRILVAFFPSAYFAGSFCRDLFIHTGNKILFLVWAFPCLYLVINSMQLIIMLTGRQYRKAEEISVVKTFSIAICKFFPSLTRFSRLFFALKINDRDRIVSGIFWQRPTSIVIYKDAFDRMKVFSIGNLLIKLLWIGANLAILGILKIIIL</sequence>
<dbReference type="AlphaFoldDB" id="A0A6C0GGG6"/>
<accession>A0A6C0GGG6</accession>
<keyword evidence="1" id="KW-0812">Transmembrane</keyword>
<evidence type="ECO:0000256" key="1">
    <source>
        <dbReference type="SAM" id="Phobius"/>
    </source>
</evidence>
<dbReference type="Proteomes" id="UP000480178">
    <property type="component" value="Chromosome"/>
</dbReference>